<gene>
    <name evidence="2" type="ORF">SAMN04488126_12442</name>
</gene>
<keyword evidence="1" id="KW-0732">Signal</keyword>
<protein>
    <submittedName>
        <fullName evidence="2">Uncharacterized protein</fullName>
    </submittedName>
</protein>
<dbReference type="Proteomes" id="UP000198823">
    <property type="component" value="Unassembled WGS sequence"/>
</dbReference>
<evidence type="ECO:0000256" key="1">
    <source>
        <dbReference type="SAM" id="SignalP"/>
    </source>
</evidence>
<proteinExistence type="predicted"/>
<dbReference type="OrthoDB" id="9967216at2"/>
<dbReference type="STRING" id="426756.SAMN04488126_12442"/>
<feature type="signal peptide" evidence="1">
    <location>
        <begin position="1"/>
        <end position="26"/>
    </location>
</feature>
<evidence type="ECO:0000313" key="3">
    <source>
        <dbReference type="Proteomes" id="UP000198823"/>
    </source>
</evidence>
<reference evidence="2 3" key="1">
    <citation type="submission" date="2016-10" db="EMBL/GenBank/DDBJ databases">
        <authorList>
            <person name="de Groot N.N."/>
        </authorList>
    </citation>
    <scope>NUCLEOTIDE SEQUENCE [LARGE SCALE GENOMIC DNA]</scope>
    <source>
        <strain evidence="2 3">CGMCC 1.6762</strain>
    </source>
</reference>
<organism evidence="2 3">
    <name type="scientific">Bhargavaea beijingensis</name>
    <dbReference type="NCBI Taxonomy" id="426756"/>
    <lineage>
        <taxon>Bacteria</taxon>
        <taxon>Bacillati</taxon>
        <taxon>Bacillota</taxon>
        <taxon>Bacilli</taxon>
        <taxon>Bacillales</taxon>
        <taxon>Caryophanaceae</taxon>
        <taxon>Bhargavaea</taxon>
    </lineage>
</organism>
<dbReference type="EMBL" id="FNAR01000024">
    <property type="protein sequence ID" value="SDE84389.1"/>
    <property type="molecule type" value="Genomic_DNA"/>
</dbReference>
<feature type="chain" id="PRO_5011591595" evidence="1">
    <location>
        <begin position="27"/>
        <end position="130"/>
    </location>
</feature>
<sequence>MTINRKVATSLLSLGLFSIGTGIATAATYYDYDARVPAIADFETTNKTKQTTGSAYNNVTYLAKGASLVSWVENTSGTNITSKVTYSSTGKKTMDYKAASTYKGKSVHLNISTPFGENEAVSTKGNWTPN</sequence>
<dbReference type="AlphaFoldDB" id="A0A1G7G8M2"/>
<accession>A0A1G7G8M2</accession>
<evidence type="ECO:0000313" key="2">
    <source>
        <dbReference type="EMBL" id="SDE84389.1"/>
    </source>
</evidence>
<dbReference type="RefSeq" id="WP_143020601.1">
    <property type="nucleotide sequence ID" value="NZ_FNAR01000024.1"/>
</dbReference>
<name>A0A1G7G8M2_9BACL</name>